<dbReference type="InterPro" id="IPR027417">
    <property type="entry name" value="P-loop_NTPase"/>
</dbReference>
<dbReference type="Gene3D" id="3.40.50.620">
    <property type="entry name" value="HUPs"/>
    <property type="match status" value="1"/>
</dbReference>
<dbReference type="NCBIfam" id="TIGR00125">
    <property type="entry name" value="cyt_tran_rel"/>
    <property type="match status" value="1"/>
</dbReference>
<gene>
    <name evidence="2" type="ORF">BW34_01018</name>
</gene>
<feature type="domain" description="NadR/Ttd14 AAA" evidence="1">
    <location>
        <begin position="158"/>
        <end position="317"/>
    </location>
</feature>
<proteinExistence type="predicted"/>
<organism evidence="2 3">
    <name type="scientific">Microbacterium oleivorans</name>
    <dbReference type="NCBI Taxonomy" id="273677"/>
    <lineage>
        <taxon>Bacteria</taxon>
        <taxon>Bacillati</taxon>
        <taxon>Actinomycetota</taxon>
        <taxon>Actinomycetes</taxon>
        <taxon>Micrococcales</taxon>
        <taxon>Microbacteriaceae</taxon>
        <taxon>Microbacterium</taxon>
    </lineage>
</organism>
<keyword evidence="3" id="KW-1185">Reference proteome</keyword>
<evidence type="ECO:0000313" key="3">
    <source>
        <dbReference type="Proteomes" id="UP000024001"/>
    </source>
</evidence>
<dbReference type="Gene3D" id="3.40.50.300">
    <property type="entry name" value="P-loop containing nucleotide triphosphate hydrolases"/>
    <property type="match status" value="1"/>
</dbReference>
<dbReference type="PANTHER" id="PTHR37512">
    <property type="entry name" value="TRIFUNCTIONAL NAD BIOSYNTHESIS/REGULATOR PROTEIN NADR"/>
    <property type="match status" value="1"/>
</dbReference>
<evidence type="ECO:0000313" key="2">
    <source>
        <dbReference type="EMBL" id="EZP28044.1"/>
    </source>
</evidence>
<sequence>MSEKRFRHGVVVGKFYPLHAGHAHLIRSAVRQCERVTVEVIAASVESIPLSERAAWIREEHPTVRVVDLLDDTPVDFASETAWDAHTATISGLLDTRADAVFTSDPYGEELARRLGATWVQVDPGRRHNPVSGTAIRADVAAHWHELAPAARASLAARVVVLGAESTGSTTLAAALAAELGTMWVPEYGREYSEIRVGGLDAPWRSDEFDLIVDRQIAMEEAALRRTPAPILVCDTDVLATALWHERYVGSAAPGIRHRAAGHRPALYVLTGDEIPFVQDGMRDGEHIRHAMQDRFREVLAEQPVPWLEVRGSVAERVAAALPAVRDATARATSFAAPLEGRPLAEQEALRGRRGSDASR</sequence>
<dbReference type="AlphaFoldDB" id="A0A031FT77"/>
<comment type="caution">
    <text evidence="2">The sequence shown here is derived from an EMBL/GenBank/DDBJ whole genome shotgun (WGS) entry which is preliminary data.</text>
</comment>
<dbReference type="OrthoDB" id="3249147at2"/>
<dbReference type="InterPro" id="IPR014729">
    <property type="entry name" value="Rossmann-like_a/b/a_fold"/>
</dbReference>
<name>A0A031FT77_9MICO</name>
<dbReference type="RefSeq" id="WP_036310068.1">
    <property type="nucleotide sequence ID" value="NZ_JFYO01000004.1"/>
</dbReference>
<dbReference type="InterPro" id="IPR038727">
    <property type="entry name" value="NadR/Ttd14_AAA_dom"/>
</dbReference>
<accession>A0A031FT77</accession>
<dbReference type="Proteomes" id="UP000024001">
    <property type="component" value="Unassembled WGS sequence"/>
</dbReference>
<protein>
    <submittedName>
        <fullName evidence="2">Nicotinamide mononucleotide adenylyltransferase</fullName>
    </submittedName>
</protein>
<dbReference type="GO" id="GO:0016779">
    <property type="term" value="F:nucleotidyltransferase activity"/>
    <property type="evidence" value="ECO:0007669"/>
    <property type="project" value="UniProtKB-KW"/>
</dbReference>
<dbReference type="PATRIC" id="fig|273677.3.peg.999"/>
<reference evidence="2 3" key="1">
    <citation type="submission" date="2014-03" db="EMBL/GenBank/DDBJ databases">
        <title>Draft Genome Sequences of 13 Willow Endophytes.</title>
        <authorList>
            <person name="Gan H.Y."/>
            <person name="Gan H.M."/>
            <person name="Savka M.A."/>
            <person name="Hudson A.O."/>
        </authorList>
    </citation>
    <scope>NUCLEOTIDE SEQUENCE [LARGE SCALE GENOMIC DNA]</scope>
    <source>
        <strain evidence="2 3">RIT293</strain>
    </source>
</reference>
<dbReference type="InterPro" id="IPR052735">
    <property type="entry name" value="NAD_biosynth-regulator"/>
</dbReference>
<keyword evidence="2" id="KW-0808">Transferase</keyword>
<dbReference type="Pfam" id="PF13521">
    <property type="entry name" value="AAA_28"/>
    <property type="match status" value="1"/>
</dbReference>
<evidence type="ECO:0000259" key="1">
    <source>
        <dbReference type="Pfam" id="PF13521"/>
    </source>
</evidence>
<dbReference type="SUPFAM" id="SSF52540">
    <property type="entry name" value="P-loop containing nucleoside triphosphate hydrolases"/>
    <property type="match status" value="1"/>
</dbReference>
<dbReference type="PANTHER" id="PTHR37512:SF1">
    <property type="entry name" value="NADR_TTD14 AAA DOMAIN-CONTAINING PROTEIN"/>
    <property type="match status" value="1"/>
</dbReference>
<dbReference type="eggNOG" id="COG3172">
    <property type="taxonomic scope" value="Bacteria"/>
</dbReference>
<dbReference type="SUPFAM" id="SSF52374">
    <property type="entry name" value="Nucleotidylyl transferase"/>
    <property type="match status" value="1"/>
</dbReference>
<dbReference type="EMBL" id="JFYO01000004">
    <property type="protein sequence ID" value="EZP28044.1"/>
    <property type="molecule type" value="Genomic_DNA"/>
</dbReference>
<keyword evidence="2" id="KW-0548">Nucleotidyltransferase</keyword>
<dbReference type="InterPro" id="IPR004821">
    <property type="entry name" value="Cyt_trans-like"/>
</dbReference>